<dbReference type="PANTHER" id="PTHR12277:SF81">
    <property type="entry name" value="PROTEIN ABHD13"/>
    <property type="match status" value="1"/>
</dbReference>
<reference evidence="3" key="1">
    <citation type="submission" date="2021-03" db="EMBL/GenBank/DDBJ databases">
        <title>Antimicrobial resistance genes in bacteria isolated from Japanese honey, and their potential for conferring macrolide and lincosamide resistance in the American foulbrood pathogen Paenibacillus larvae.</title>
        <authorList>
            <person name="Okamoto M."/>
            <person name="Kumagai M."/>
            <person name="Kanamori H."/>
            <person name="Takamatsu D."/>
        </authorList>
    </citation>
    <scope>NUCLEOTIDE SEQUENCE</scope>
    <source>
        <strain evidence="3">J40TS1</strain>
    </source>
</reference>
<dbReference type="Proteomes" id="UP000683139">
    <property type="component" value="Unassembled WGS sequence"/>
</dbReference>
<dbReference type="InterPro" id="IPR000073">
    <property type="entry name" value="AB_hydrolase_1"/>
</dbReference>
<feature type="domain" description="AB hydrolase-1" evidence="2">
    <location>
        <begin position="112"/>
        <end position="239"/>
    </location>
</feature>
<evidence type="ECO:0000259" key="2">
    <source>
        <dbReference type="Pfam" id="PF00561"/>
    </source>
</evidence>
<keyword evidence="1" id="KW-0812">Transmembrane</keyword>
<dbReference type="PANTHER" id="PTHR12277">
    <property type="entry name" value="ALPHA/BETA HYDROLASE DOMAIN-CONTAINING PROTEIN"/>
    <property type="match status" value="1"/>
</dbReference>
<evidence type="ECO:0000256" key="1">
    <source>
        <dbReference type="SAM" id="Phobius"/>
    </source>
</evidence>
<protein>
    <recommendedName>
        <fullName evidence="2">AB hydrolase-1 domain-containing protein</fullName>
    </recommendedName>
</protein>
<dbReference type="InterPro" id="IPR029058">
    <property type="entry name" value="AB_hydrolase_fold"/>
</dbReference>
<keyword evidence="1" id="KW-1133">Transmembrane helix</keyword>
<dbReference type="EMBL" id="BOSE01000011">
    <property type="protein sequence ID" value="GIP18859.1"/>
    <property type="molecule type" value="Genomic_DNA"/>
</dbReference>
<feature type="transmembrane region" description="Helical" evidence="1">
    <location>
        <begin position="34"/>
        <end position="60"/>
    </location>
</feature>
<dbReference type="AlphaFoldDB" id="A0A919YVH2"/>
<gene>
    <name evidence="3" type="ORF">J40TS1_45010</name>
</gene>
<sequence>MSITNQPPLQSPATVRVAPSVVIKRKSRLTHFSIASIVTAIAFFGLTVIVSHAIIAWNLAFPYVPPLESNPFDKKQLPYEVVVFPSRSGETTVDSWYIPAVSSSSKAESKQTVILSHGYGANREESWVPMYDLAELLNELNYNVIMFDYGYASKRYNAPATWGTEEKNQLLATVDYAKERGAEKIIVWGFSMGGGTALQAALETDAINALMLDSLFLPSPDTLYTNIQQYIGLPKYPTTAIISKLLPLWTNHAFSNQPAQAVLAKQYDIPLYIMHGTADNKADVHIAEQIAGNQKLVQSQLWVVEGGQHELLFRKDPNLYMKKIAQFLSSI</sequence>
<dbReference type="Pfam" id="PF00561">
    <property type="entry name" value="Abhydrolase_1"/>
    <property type="match status" value="1"/>
</dbReference>
<keyword evidence="1" id="KW-0472">Membrane</keyword>
<accession>A0A919YVH2</accession>
<evidence type="ECO:0000313" key="4">
    <source>
        <dbReference type="Proteomes" id="UP000683139"/>
    </source>
</evidence>
<name>A0A919YVH2_9BACL</name>
<dbReference type="RefSeq" id="WP_213519518.1">
    <property type="nucleotide sequence ID" value="NZ_BOSE01000011.1"/>
</dbReference>
<dbReference type="Gene3D" id="3.40.50.1820">
    <property type="entry name" value="alpha/beta hydrolase"/>
    <property type="match status" value="1"/>
</dbReference>
<proteinExistence type="predicted"/>
<comment type="caution">
    <text evidence="3">The sequence shown here is derived from an EMBL/GenBank/DDBJ whole genome shotgun (WGS) entry which is preliminary data.</text>
</comment>
<dbReference type="SUPFAM" id="SSF53474">
    <property type="entry name" value="alpha/beta-Hydrolases"/>
    <property type="match status" value="1"/>
</dbReference>
<evidence type="ECO:0000313" key="3">
    <source>
        <dbReference type="EMBL" id="GIP18859.1"/>
    </source>
</evidence>
<keyword evidence="4" id="KW-1185">Reference proteome</keyword>
<organism evidence="3 4">
    <name type="scientific">Paenibacillus montaniterrae</name>
    <dbReference type="NCBI Taxonomy" id="429341"/>
    <lineage>
        <taxon>Bacteria</taxon>
        <taxon>Bacillati</taxon>
        <taxon>Bacillota</taxon>
        <taxon>Bacilli</taxon>
        <taxon>Bacillales</taxon>
        <taxon>Paenibacillaceae</taxon>
        <taxon>Paenibacillus</taxon>
    </lineage>
</organism>